<evidence type="ECO:0000256" key="8">
    <source>
        <dbReference type="ARBA" id="ARBA00023014"/>
    </source>
</evidence>
<dbReference type="GO" id="GO:0006284">
    <property type="term" value="P:base-excision repair"/>
    <property type="evidence" value="ECO:0007669"/>
    <property type="project" value="InterPro"/>
</dbReference>
<evidence type="ECO:0000256" key="9">
    <source>
        <dbReference type="ARBA" id="ARBA00023204"/>
    </source>
</evidence>
<dbReference type="Proteomes" id="UP000033067">
    <property type="component" value="Chromosome"/>
</dbReference>
<dbReference type="InterPro" id="IPR011257">
    <property type="entry name" value="DNA_glycosylase"/>
</dbReference>
<reference evidence="12 13" key="1">
    <citation type="journal article" date="2015" name="Genome Announc.">
        <title>Complete Genome Sequence of Pseudoxanthomonas suwonensis Strain J1, a Cellulose-Degrading Bacterium Isolated from Leaf- and Wood-Enriched Soil.</title>
        <authorList>
            <person name="Hou L."/>
            <person name="Jiang J."/>
            <person name="Xu Z."/>
            <person name="Zhou Y."/>
            <person name="Leung F.C."/>
        </authorList>
    </citation>
    <scope>NUCLEOTIDE SEQUENCE [LARGE SCALE GENOMIC DNA]</scope>
    <source>
        <strain evidence="12 13">J1</strain>
    </source>
</reference>
<evidence type="ECO:0000256" key="7">
    <source>
        <dbReference type="ARBA" id="ARBA00023004"/>
    </source>
</evidence>
<dbReference type="OrthoDB" id="9800977at2"/>
<evidence type="ECO:0000313" key="13">
    <source>
        <dbReference type="Proteomes" id="UP000033067"/>
    </source>
</evidence>
<comment type="function">
    <text evidence="2">Adenine glycosylase active on G-A mispairs. MutY also corrects error-prone DNA synthesis past GO lesions which are due to the oxidatively damaged form of guanine: 7,8-dihydro-8-oxoguanine (8-oxo-dGTP).</text>
</comment>
<feature type="domain" description="HhH-GPD" evidence="11">
    <location>
        <begin position="45"/>
        <end position="195"/>
    </location>
</feature>
<dbReference type="Gene3D" id="1.10.1670.10">
    <property type="entry name" value="Helix-hairpin-Helix base-excision DNA repair enzymes (C-terminal)"/>
    <property type="match status" value="1"/>
</dbReference>
<evidence type="ECO:0000256" key="3">
    <source>
        <dbReference type="ARBA" id="ARBA00008343"/>
    </source>
</evidence>
<evidence type="ECO:0000256" key="2">
    <source>
        <dbReference type="ARBA" id="ARBA00002933"/>
    </source>
</evidence>
<evidence type="ECO:0000259" key="11">
    <source>
        <dbReference type="SMART" id="SM00478"/>
    </source>
</evidence>
<name>A0A0E3Z483_9GAMM</name>
<dbReference type="SMART" id="SM00478">
    <property type="entry name" value="ENDO3c"/>
    <property type="match status" value="1"/>
</dbReference>
<evidence type="ECO:0000256" key="4">
    <source>
        <dbReference type="ARBA" id="ARBA00022723"/>
    </source>
</evidence>
<gene>
    <name evidence="12" type="ORF">WQ53_10985</name>
</gene>
<dbReference type="SUPFAM" id="SSF48150">
    <property type="entry name" value="DNA-glycosylase"/>
    <property type="match status" value="1"/>
</dbReference>
<organism evidence="12 13">
    <name type="scientific">Pseudoxanthomonas suwonensis</name>
    <dbReference type="NCBI Taxonomy" id="314722"/>
    <lineage>
        <taxon>Bacteria</taxon>
        <taxon>Pseudomonadati</taxon>
        <taxon>Pseudomonadota</taxon>
        <taxon>Gammaproteobacteria</taxon>
        <taxon>Lysobacterales</taxon>
        <taxon>Lysobacteraceae</taxon>
        <taxon>Pseudoxanthomonas</taxon>
    </lineage>
</organism>
<comment type="cofactor">
    <cofactor evidence="1">
        <name>[4Fe-4S] cluster</name>
        <dbReference type="ChEBI" id="CHEBI:49883"/>
    </cofactor>
</comment>
<evidence type="ECO:0000256" key="5">
    <source>
        <dbReference type="ARBA" id="ARBA00022763"/>
    </source>
</evidence>
<dbReference type="RefSeq" id="WP_082112986.1">
    <property type="nucleotide sequence ID" value="NZ_CP011144.1"/>
</dbReference>
<keyword evidence="10" id="KW-0326">Glycosidase</keyword>
<evidence type="ECO:0000256" key="6">
    <source>
        <dbReference type="ARBA" id="ARBA00022801"/>
    </source>
</evidence>
<dbReference type="PANTHER" id="PTHR42944">
    <property type="entry name" value="ADENINE DNA GLYCOSYLASE"/>
    <property type="match status" value="1"/>
</dbReference>
<comment type="similarity">
    <text evidence="3">Belongs to the Nth/MutY family.</text>
</comment>
<dbReference type="GO" id="GO:0006298">
    <property type="term" value="P:mismatch repair"/>
    <property type="evidence" value="ECO:0007669"/>
    <property type="project" value="TreeGrafter"/>
</dbReference>
<dbReference type="GO" id="GO:0034039">
    <property type="term" value="F:8-oxo-7,8-dihydroguanine DNA N-glycosylase activity"/>
    <property type="evidence" value="ECO:0007669"/>
    <property type="project" value="TreeGrafter"/>
</dbReference>
<keyword evidence="6" id="KW-0378">Hydrolase</keyword>
<dbReference type="Gene3D" id="1.10.340.30">
    <property type="entry name" value="Hypothetical protein, domain 2"/>
    <property type="match status" value="1"/>
</dbReference>
<sequence length="225" mass="25529">MSHIEQKRLKALRRRLRAWFQRRGRALPWREASATSYERIVSEVLLQRTRAETVATIFPSFIETFPDWQSLANASEADLEAFLRPIGLWRRRAKSLLAFAQHLKANDFVFPKSKEELLKWPAVGPYVAAAIAMFEHGQSAALIDDGVARLLDRAYRCRTRADLRTDAALRELATSITNTRDSRTLNWAVLDVVSAHCRPRNPICGGCPLAVHCIYLADVRASTTK</sequence>
<dbReference type="AlphaFoldDB" id="A0A0E3Z483"/>
<dbReference type="InterPro" id="IPR044298">
    <property type="entry name" value="MIG/MutY"/>
</dbReference>
<keyword evidence="7" id="KW-0408">Iron</keyword>
<proteinExistence type="inferred from homology"/>
<dbReference type="GO" id="GO:0051536">
    <property type="term" value="F:iron-sulfur cluster binding"/>
    <property type="evidence" value="ECO:0007669"/>
    <property type="project" value="UniProtKB-KW"/>
</dbReference>
<keyword evidence="8" id="KW-0411">Iron-sulfur</keyword>
<dbReference type="InterPro" id="IPR003265">
    <property type="entry name" value="HhH-GPD_domain"/>
</dbReference>
<evidence type="ECO:0000256" key="1">
    <source>
        <dbReference type="ARBA" id="ARBA00001966"/>
    </source>
</evidence>
<dbReference type="GO" id="GO:0000701">
    <property type="term" value="F:purine-specific mismatch base pair DNA N-glycosylase activity"/>
    <property type="evidence" value="ECO:0007669"/>
    <property type="project" value="TreeGrafter"/>
</dbReference>
<dbReference type="PANTHER" id="PTHR42944:SF1">
    <property type="entry name" value="ADENINE DNA GLYCOSYLASE"/>
    <property type="match status" value="1"/>
</dbReference>
<dbReference type="GO" id="GO:0035485">
    <property type="term" value="F:adenine/guanine mispair binding"/>
    <property type="evidence" value="ECO:0007669"/>
    <property type="project" value="TreeGrafter"/>
</dbReference>
<evidence type="ECO:0000256" key="10">
    <source>
        <dbReference type="ARBA" id="ARBA00023295"/>
    </source>
</evidence>
<dbReference type="KEGG" id="psuw:WQ53_10985"/>
<keyword evidence="9" id="KW-0234">DNA repair</keyword>
<dbReference type="GO" id="GO:0046872">
    <property type="term" value="F:metal ion binding"/>
    <property type="evidence" value="ECO:0007669"/>
    <property type="project" value="UniProtKB-KW"/>
</dbReference>
<dbReference type="Pfam" id="PF00730">
    <property type="entry name" value="HhH-GPD"/>
    <property type="match status" value="1"/>
</dbReference>
<keyword evidence="4" id="KW-0479">Metal-binding</keyword>
<keyword evidence="13" id="KW-1185">Reference proteome</keyword>
<keyword evidence="5" id="KW-0227">DNA damage</keyword>
<dbReference type="InterPro" id="IPR023170">
    <property type="entry name" value="HhH_base_excis_C"/>
</dbReference>
<dbReference type="GO" id="GO:0032357">
    <property type="term" value="F:oxidized purine DNA binding"/>
    <property type="evidence" value="ECO:0007669"/>
    <property type="project" value="TreeGrafter"/>
</dbReference>
<dbReference type="CDD" id="cd00056">
    <property type="entry name" value="ENDO3c"/>
    <property type="match status" value="1"/>
</dbReference>
<protein>
    <recommendedName>
        <fullName evidence="11">HhH-GPD domain-containing protein</fullName>
    </recommendedName>
</protein>
<accession>A0A0E3Z483</accession>
<dbReference type="EMBL" id="CP011144">
    <property type="protein sequence ID" value="AKC87192.1"/>
    <property type="molecule type" value="Genomic_DNA"/>
</dbReference>
<evidence type="ECO:0000313" key="12">
    <source>
        <dbReference type="EMBL" id="AKC87192.1"/>
    </source>
</evidence>